<dbReference type="EMBL" id="CP048104">
    <property type="protein sequence ID" value="QKG85704.1"/>
    <property type="molecule type" value="Genomic_DNA"/>
</dbReference>
<evidence type="ECO:0000256" key="3">
    <source>
        <dbReference type="ARBA" id="ARBA00022989"/>
    </source>
</evidence>
<feature type="transmembrane region" description="Helical" evidence="5">
    <location>
        <begin position="165"/>
        <end position="189"/>
    </location>
</feature>
<protein>
    <submittedName>
        <fullName evidence="7">ABC transporter permease</fullName>
    </submittedName>
</protein>
<feature type="transmembrane region" description="Helical" evidence="5">
    <location>
        <begin position="216"/>
        <end position="239"/>
    </location>
</feature>
<dbReference type="InterPro" id="IPR047817">
    <property type="entry name" value="ABC2_TM_bact-type"/>
</dbReference>
<evidence type="ECO:0000313" key="8">
    <source>
        <dbReference type="Proteomes" id="UP000503088"/>
    </source>
</evidence>
<evidence type="ECO:0000313" key="7">
    <source>
        <dbReference type="EMBL" id="QKG85704.1"/>
    </source>
</evidence>
<evidence type="ECO:0000256" key="4">
    <source>
        <dbReference type="ARBA" id="ARBA00023136"/>
    </source>
</evidence>
<dbReference type="PANTHER" id="PTHR43027:SF2">
    <property type="entry name" value="TRANSPORT PERMEASE PROTEIN"/>
    <property type="match status" value="1"/>
</dbReference>
<dbReference type="PROSITE" id="PS51012">
    <property type="entry name" value="ABC_TM2"/>
    <property type="match status" value="1"/>
</dbReference>
<dbReference type="PANTHER" id="PTHR43027">
    <property type="entry name" value="DOXORUBICIN RESISTANCE ABC TRANSPORTER PERMEASE PROTEIN DRRC-RELATED"/>
    <property type="match status" value="1"/>
</dbReference>
<dbReference type="GO" id="GO:0016020">
    <property type="term" value="C:membrane"/>
    <property type="evidence" value="ECO:0007669"/>
    <property type="project" value="UniProtKB-SubCell"/>
</dbReference>
<dbReference type="RefSeq" id="WP_173224627.1">
    <property type="nucleotide sequence ID" value="NZ_CP048104.1"/>
</dbReference>
<proteinExistence type="predicted"/>
<feature type="transmembrane region" description="Helical" evidence="5">
    <location>
        <begin position="327"/>
        <end position="352"/>
    </location>
</feature>
<dbReference type="KEGG" id="kpul:GXN76_15420"/>
<dbReference type="GO" id="GO:0140359">
    <property type="term" value="F:ABC-type transporter activity"/>
    <property type="evidence" value="ECO:0007669"/>
    <property type="project" value="InterPro"/>
</dbReference>
<keyword evidence="2 5" id="KW-0812">Transmembrane</keyword>
<dbReference type="InterPro" id="IPR052902">
    <property type="entry name" value="ABC-2_transporter"/>
</dbReference>
<evidence type="ECO:0000256" key="2">
    <source>
        <dbReference type="ARBA" id="ARBA00022692"/>
    </source>
</evidence>
<feature type="domain" description="ABC transmembrane type-2" evidence="6">
    <location>
        <begin position="129"/>
        <end position="355"/>
    </location>
</feature>
<keyword evidence="3 5" id="KW-1133">Transmembrane helix</keyword>
<dbReference type="Proteomes" id="UP000503088">
    <property type="component" value="Chromosome"/>
</dbReference>
<sequence>MTKIRNAFLQLFLMNARVLTREKNTFFFVMIFPFIFIAIFALAANQSEGTPVSVGIAGSQSSEQMMELIHKSLKESKQFDVQKLNRSELFDKVGNQDMEVGIILGEGSKEDHNENHMEVIYHGSSKNAAEQIEGFLSRMTRPANAPPIMSRQTGGEETEFDVLKFTFPAVIIIAFAMLSIMGTSLPLIIMRQRGTLRLFALTPVNRLAFFGAQISVRFLIAVIQLILIMAYGYIIGILTIEMIPLFLFVSFMGLLMFFSFGFFLGGVMKSQEVLNGVQGILSVLMIACGIFVPFDQLPEVVVRIAKFIPLTYLGDALQQIVLSSQGIASIATDCLVLGAAALVFILLSTWTFRWEMEDEKQFKGTDRQTMKD</sequence>
<organism evidence="7 8">
    <name type="scientific">Kroppenstedtia pulmonis</name>
    <dbReference type="NCBI Taxonomy" id="1380685"/>
    <lineage>
        <taxon>Bacteria</taxon>
        <taxon>Bacillati</taxon>
        <taxon>Bacillota</taxon>
        <taxon>Bacilli</taxon>
        <taxon>Bacillales</taxon>
        <taxon>Thermoactinomycetaceae</taxon>
        <taxon>Kroppenstedtia</taxon>
    </lineage>
</organism>
<feature type="transmembrane region" description="Helical" evidence="5">
    <location>
        <begin position="273"/>
        <end position="294"/>
    </location>
</feature>
<feature type="transmembrane region" description="Helical" evidence="5">
    <location>
        <begin position="25"/>
        <end position="44"/>
    </location>
</feature>
<feature type="transmembrane region" description="Helical" evidence="5">
    <location>
        <begin position="245"/>
        <end position="266"/>
    </location>
</feature>
<evidence type="ECO:0000259" key="6">
    <source>
        <dbReference type="PROSITE" id="PS51012"/>
    </source>
</evidence>
<dbReference type="InterPro" id="IPR013525">
    <property type="entry name" value="ABC2_TM"/>
</dbReference>
<keyword evidence="8" id="KW-1185">Reference proteome</keyword>
<evidence type="ECO:0000256" key="5">
    <source>
        <dbReference type="SAM" id="Phobius"/>
    </source>
</evidence>
<dbReference type="AlphaFoldDB" id="A0A7D3XK57"/>
<keyword evidence="4 5" id="KW-0472">Membrane</keyword>
<name>A0A7D3XK57_9BACL</name>
<evidence type="ECO:0000256" key="1">
    <source>
        <dbReference type="ARBA" id="ARBA00004141"/>
    </source>
</evidence>
<gene>
    <name evidence="7" type="ORF">GXN76_15420</name>
</gene>
<accession>A0A7D3XK57</accession>
<reference evidence="7 8" key="1">
    <citation type="submission" date="2020-01" db="EMBL/GenBank/DDBJ databases">
        <authorList>
            <person name="Gulvik C.A."/>
            <person name="Batra D.G."/>
        </authorList>
    </citation>
    <scope>NUCLEOTIDE SEQUENCE [LARGE SCALE GENOMIC DNA]</scope>
    <source>
        <strain evidence="7 8">W9323</strain>
    </source>
</reference>
<dbReference type="Pfam" id="PF12698">
    <property type="entry name" value="ABC2_membrane_3"/>
    <property type="match status" value="1"/>
</dbReference>
<comment type="subcellular location">
    <subcellularLocation>
        <location evidence="1">Membrane</location>
        <topology evidence="1">Multi-pass membrane protein</topology>
    </subcellularLocation>
</comment>